<dbReference type="CDD" id="cd12797">
    <property type="entry name" value="M23_peptidase"/>
    <property type="match status" value="1"/>
</dbReference>
<evidence type="ECO:0000313" key="2">
    <source>
        <dbReference type="EMBL" id="HIZ25118.1"/>
    </source>
</evidence>
<evidence type="ECO:0000256" key="1">
    <source>
        <dbReference type="SAM" id="Phobius"/>
    </source>
</evidence>
<reference evidence="2" key="2">
    <citation type="submission" date="2021-04" db="EMBL/GenBank/DDBJ databases">
        <authorList>
            <person name="Gilroy R."/>
        </authorList>
    </citation>
    <scope>NUCLEOTIDE SEQUENCE</scope>
    <source>
        <strain evidence="2">CHK33-5263</strain>
    </source>
</reference>
<proteinExistence type="predicted"/>
<keyword evidence="1" id="KW-0472">Membrane</keyword>
<sequence>MNEELSYAEMLEIPVETVTVNRKEKKRRGRAEEDIADRVVESVNDRVESRDPAYAESTPIERAPTLTRKDKIARRVLWGEFAAVCALCAVIFLTNIFVTNSAINTFVRDLWNGSETATDTRTYEDFTLSPVVNEYTDVELAVSDTGVMSFTAACSVYAPCAGEVSAVNGDAENGYTIELRHSDSFSTVMSGLTNVYFAVGEDVKSNVPLAYTDGTHPVRVTFYEDGTLLNCYTVSEDGLAWS</sequence>
<dbReference type="Proteomes" id="UP000824044">
    <property type="component" value="Unassembled WGS sequence"/>
</dbReference>
<dbReference type="Gene3D" id="2.70.70.10">
    <property type="entry name" value="Glucose Permease (Domain IIA)"/>
    <property type="match status" value="1"/>
</dbReference>
<reference evidence="2" key="1">
    <citation type="journal article" date="2021" name="PeerJ">
        <title>Extensive microbial diversity within the chicken gut microbiome revealed by metagenomics and culture.</title>
        <authorList>
            <person name="Gilroy R."/>
            <person name="Ravi A."/>
            <person name="Getino M."/>
            <person name="Pursley I."/>
            <person name="Horton D.L."/>
            <person name="Alikhan N.F."/>
            <person name="Baker D."/>
            <person name="Gharbi K."/>
            <person name="Hall N."/>
            <person name="Watson M."/>
            <person name="Adriaenssens E.M."/>
            <person name="Foster-Nyarko E."/>
            <person name="Jarju S."/>
            <person name="Secka A."/>
            <person name="Antonio M."/>
            <person name="Oren A."/>
            <person name="Chaudhuri R.R."/>
            <person name="La Ragione R."/>
            <person name="Hildebrand F."/>
            <person name="Pallen M.J."/>
        </authorList>
    </citation>
    <scope>NUCLEOTIDE SEQUENCE</scope>
    <source>
        <strain evidence="2">CHK33-5263</strain>
    </source>
</reference>
<gene>
    <name evidence="2" type="ORF">H9812_06595</name>
</gene>
<accession>A0A9D2DXZ4</accession>
<protein>
    <submittedName>
        <fullName evidence="2">M23 family metallopeptidase</fullName>
    </submittedName>
</protein>
<comment type="caution">
    <text evidence="2">The sequence shown here is derived from an EMBL/GenBank/DDBJ whole genome shotgun (WGS) entry which is preliminary data.</text>
</comment>
<feature type="transmembrane region" description="Helical" evidence="1">
    <location>
        <begin position="76"/>
        <end position="98"/>
    </location>
</feature>
<dbReference type="EMBL" id="DXBS01000121">
    <property type="protein sequence ID" value="HIZ25118.1"/>
    <property type="molecule type" value="Genomic_DNA"/>
</dbReference>
<organism evidence="2 3">
    <name type="scientific">Candidatus Gallimonas intestinigallinarum</name>
    <dbReference type="NCBI Taxonomy" id="2838604"/>
    <lineage>
        <taxon>Bacteria</taxon>
        <taxon>Bacillati</taxon>
        <taxon>Bacillota</taxon>
        <taxon>Clostridia</taxon>
        <taxon>Candidatus Gallimonas</taxon>
    </lineage>
</organism>
<evidence type="ECO:0000313" key="3">
    <source>
        <dbReference type="Proteomes" id="UP000824044"/>
    </source>
</evidence>
<dbReference type="InterPro" id="IPR011055">
    <property type="entry name" value="Dup_hybrid_motif"/>
</dbReference>
<keyword evidence="1" id="KW-1133">Transmembrane helix</keyword>
<name>A0A9D2DXZ4_9FIRM</name>
<dbReference type="AlphaFoldDB" id="A0A9D2DXZ4"/>
<keyword evidence="1" id="KW-0812">Transmembrane</keyword>